<accession>A0ABS6Z446</accession>
<feature type="region of interest" description="Disordered" evidence="1">
    <location>
        <begin position="1"/>
        <end position="35"/>
    </location>
</feature>
<feature type="compositionally biased region" description="Polar residues" evidence="1">
    <location>
        <begin position="1"/>
        <end position="16"/>
    </location>
</feature>
<dbReference type="EMBL" id="WTFF01000060">
    <property type="protein sequence ID" value="MBW5482477.1"/>
    <property type="molecule type" value="Genomic_DNA"/>
</dbReference>
<dbReference type="Proteomes" id="UP000812013">
    <property type="component" value="Unassembled WGS sequence"/>
</dbReference>
<protein>
    <submittedName>
        <fullName evidence="2">Uncharacterized protein</fullName>
    </submittedName>
</protein>
<evidence type="ECO:0000313" key="2">
    <source>
        <dbReference type="EMBL" id="MBW5482477.1"/>
    </source>
</evidence>
<comment type="caution">
    <text evidence="2">The sequence shown here is derived from an EMBL/GenBank/DDBJ whole genome shotgun (WGS) entry which is preliminary data.</text>
</comment>
<evidence type="ECO:0000313" key="3">
    <source>
        <dbReference type="Proteomes" id="UP000812013"/>
    </source>
</evidence>
<evidence type="ECO:0000256" key="1">
    <source>
        <dbReference type="SAM" id="MobiDB-lite"/>
    </source>
</evidence>
<gene>
    <name evidence="2" type="ORF">GPJ59_11430</name>
</gene>
<proteinExistence type="predicted"/>
<name>A0ABS6Z446_9ACTN</name>
<keyword evidence="3" id="KW-1185">Reference proteome</keyword>
<sequence>MRSARTCRSTNASRSSGGPPDAPKTEKSASPTPRSFALGAAAAVVSWRQTCPQPEQR</sequence>
<dbReference type="RefSeq" id="WP_219666803.1">
    <property type="nucleotide sequence ID" value="NZ_WTFF01000060.1"/>
</dbReference>
<organism evidence="2 3">
    <name type="scientific">Streptomyces bambusae</name>
    <dbReference type="NCBI Taxonomy" id="1550616"/>
    <lineage>
        <taxon>Bacteria</taxon>
        <taxon>Bacillati</taxon>
        <taxon>Actinomycetota</taxon>
        <taxon>Actinomycetes</taxon>
        <taxon>Kitasatosporales</taxon>
        <taxon>Streptomycetaceae</taxon>
        <taxon>Streptomyces</taxon>
    </lineage>
</organism>
<reference evidence="2 3" key="1">
    <citation type="submission" date="2019-12" db="EMBL/GenBank/DDBJ databases">
        <title>Genome sequence of Streptomyces bambusae.</title>
        <authorList>
            <person name="Bansal K."/>
            <person name="Choksket S."/>
            <person name="Korpole S."/>
            <person name="Patil P.B."/>
        </authorList>
    </citation>
    <scope>NUCLEOTIDE SEQUENCE [LARGE SCALE GENOMIC DNA]</scope>
    <source>
        <strain evidence="2 3">SK60</strain>
    </source>
</reference>